<dbReference type="Proteomes" id="UP000531840">
    <property type="component" value="Unassembled WGS sequence"/>
</dbReference>
<evidence type="ECO:0000259" key="1">
    <source>
        <dbReference type="PROSITE" id="PS50902"/>
    </source>
</evidence>
<comment type="caution">
    <text evidence="2">The sequence shown here is derived from an EMBL/GenBank/DDBJ whole genome shotgun (WGS) entry which is preliminary data.</text>
</comment>
<accession>A0ABX2T190</accession>
<dbReference type="InterPro" id="IPR008254">
    <property type="entry name" value="Flavodoxin/NO_synth"/>
</dbReference>
<gene>
    <name evidence="2" type="ORF">HZY85_08130</name>
</gene>
<dbReference type="PANTHER" id="PTHR38030:SF2">
    <property type="entry name" value="PROTOPORPHYRINOGEN IX DEHYDROGENASE [QUINONE]"/>
    <property type="match status" value="1"/>
</dbReference>
<dbReference type="PANTHER" id="PTHR38030">
    <property type="entry name" value="PROTOPORPHYRINOGEN IX DEHYDROGENASE [MENAQUINONE]"/>
    <property type="match status" value="1"/>
</dbReference>
<keyword evidence="3" id="KW-1185">Reference proteome</keyword>
<dbReference type="Gene3D" id="3.40.50.360">
    <property type="match status" value="1"/>
</dbReference>
<reference evidence="2 3" key="1">
    <citation type="submission" date="2020-07" db="EMBL/GenBank/DDBJ databases">
        <title>MOT database genomes.</title>
        <authorList>
            <person name="Joseph S."/>
            <person name="Aduse-Opoku J."/>
            <person name="Hashim A."/>
            <person name="Wade W."/>
            <person name="Curtis M."/>
        </authorList>
    </citation>
    <scope>NUCLEOTIDE SEQUENCE [LARGE SCALE GENOMIC DNA]</scope>
    <source>
        <strain evidence="2 3">CIP 106318</strain>
    </source>
</reference>
<dbReference type="InterPro" id="IPR029039">
    <property type="entry name" value="Flavoprotein-like_sf"/>
</dbReference>
<evidence type="ECO:0000313" key="3">
    <source>
        <dbReference type="Proteomes" id="UP000531840"/>
    </source>
</evidence>
<dbReference type="Pfam" id="PF12641">
    <property type="entry name" value="Flavodoxin_3"/>
    <property type="match status" value="1"/>
</dbReference>
<dbReference type="SUPFAM" id="SSF52218">
    <property type="entry name" value="Flavoproteins"/>
    <property type="match status" value="1"/>
</dbReference>
<dbReference type="EMBL" id="JACBYF010000032">
    <property type="protein sequence ID" value="NYS48138.1"/>
    <property type="molecule type" value="Genomic_DNA"/>
</dbReference>
<sequence length="178" mass="21032">MKILIAYSSKTKNTKKVAEAIFFELKNNFEVDLIDIKKYKNKRIESYDLYILGCWVDKATLNKNMMMFIEDNNINNKKVALFMTCGVPDTHYHAEDSINNYISYMKNKNNDVLSSFICQGKIDPKILIVFKFLTWRDPNFIHKIDKTILEWVESSKTHPNIEDLRNAKKWALNTVYKF</sequence>
<dbReference type="RefSeq" id="WP_179941919.1">
    <property type="nucleotide sequence ID" value="NZ_JACBYF010000032.1"/>
</dbReference>
<name>A0ABX2T190_9BACL</name>
<proteinExistence type="predicted"/>
<evidence type="ECO:0000313" key="2">
    <source>
        <dbReference type="EMBL" id="NYS48138.1"/>
    </source>
</evidence>
<protein>
    <submittedName>
        <fullName evidence="2">Flavodoxin domain-containing protein</fullName>
    </submittedName>
</protein>
<dbReference type="PROSITE" id="PS50902">
    <property type="entry name" value="FLAVODOXIN_LIKE"/>
    <property type="match status" value="1"/>
</dbReference>
<organism evidence="2 3">
    <name type="scientific">Gemelliphila palaticanis</name>
    <dbReference type="NCBI Taxonomy" id="81950"/>
    <lineage>
        <taxon>Bacteria</taxon>
        <taxon>Bacillati</taxon>
        <taxon>Bacillota</taxon>
        <taxon>Bacilli</taxon>
        <taxon>Bacillales</taxon>
        <taxon>Gemellaceae</taxon>
        <taxon>Gemelliphila</taxon>
    </lineage>
</organism>
<dbReference type="InterPro" id="IPR052200">
    <property type="entry name" value="Protoporphyrinogen_IX_DH"/>
</dbReference>
<feature type="domain" description="Flavodoxin-like" evidence="1">
    <location>
        <begin position="3"/>
        <end position="140"/>
    </location>
</feature>